<sequence length="304" mass="31940">MTSRRVAAIDCGTNTIRLLIGDVVDGRVVELCRLMETNRLGAGLGATGLISAEALDRSAVALSSFAVQIEKFQPETVRMVATSASRDARNSGDFIELARASVGVRPEVITGREEAQLSFAGATVGLDPSVRRLVIDIGGGSTEFVVGDREVRGSHSTDMGCVRLTERHLKHDPPTADELTAVRSDVVVAIDEARGQVDFDDAAQIVGVAGTVTTIAGIALGLPAYDAAAIHQSVVSAAQIAEITEMLTRADFATKRDIPVMHPGRVDVIAAGALILDTVMQELEFAELTASETDILHGIALSIG</sequence>
<comment type="caution">
    <text evidence="2">The sequence shown here is derived from an EMBL/GenBank/DDBJ whole genome shotgun (WGS) entry which is preliminary data.</text>
</comment>
<dbReference type="InterPro" id="IPR003695">
    <property type="entry name" value="Ppx_GppA_N"/>
</dbReference>
<keyword evidence="3" id="KW-1185">Reference proteome</keyword>
<dbReference type="CDD" id="cd24054">
    <property type="entry name" value="ASKHA_NBD_AaPPX-GppA_MtPPX2-like"/>
    <property type="match status" value="1"/>
</dbReference>
<dbReference type="OrthoDB" id="9793035at2"/>
<feature type="domain" description="Ppx/GppA phosphatase N-terminal" evidence="1">
    <location>
        <begin position="21"/>
        <end position="302"/>
    </location>
</feature>
<organism evidence="2 3">
    <name type="scientific">Antricoccus suffuscus</name>
    <dbReference type="NCBI Taxonomy" id="1629062"/>
    <lineage>
        <taxon>Bacteria</taxon>
        <taxon>Bacillati</taxon>
        <taxon>Actinomycetota</taxon>
        <taxon>Actinomycetes</taxon>
        <taxon>Geodermatophilales</taxon>
        <taxon>Antricoccaceae</taxon>
        <taxon>Antricoccus</taxon>
    </lineage>
</organism>
<name>A0A2T1A023_9ACTN</name>
<protein>
    <submittedName>
        <fullName evidence="2">Exopolyphosphatase/guanosine-5'-triphosphate, 3'-diphosphate pyrophosphatase</fullName>
    </submittedName>
</protein>
<dbReference type="PANTHER" id="PTHR30005">
    <property type="entry name" value="EXOPOLYPHOSPHATASE"/>
    <property type="match status" value="1"/>
</dbReference>
<proteinExistence type="predicted"/>
<reference evidence="2 3" key="1">
    <citation type="submission" date="2018-03" db="EMBL/GenBank/DDBJ databases">
        <title>Genomic Encyclopedia of Archaeal and Bacterial Type Strains, Phase II (KMG-II): from individual species to whole genera.</title>
        <authorList>
            <person name="Goeker M."/>
        </authorList>
    </citation>
    <scope>NUCLEOTIDE SEQUENCE [LARGE SCALE GENOMIC DNA]</scope>
    <source>
        <strain evidence="2 3">DSM 100065</strain>
    </source>
</reference>
<dbReference type="AlphaFoldDB" id="A0A2T1A023"/>
<dbReference type="Gene3D" id="3.30.420.40">
    <property type="match status" value="1"/>
</dbReference>
<dbReference type="PANTHER" id="PTHR30005:SF13">
    <property type="entry name" value="EXOPOLYPHOSPHATASE 2"/>
    <property type="match status" value="1"/>
</dbReference>
<dbReference type="InterPro" id="IPR043129">
    <property type="entry name" value="ATPase_NBD"/>
</dbReference>
<accession>A0A2T1A023</accession>
<dbReference type="Gene3D" id="3.30.420.150">
    <property type="entry name" value="Exopolyphosphatase. Domain 2"/>
    <property type="match status" value="1"/>
</dbReference>
<dbReference type="GO" id="GO:0016462">
    <property type="term" value="F:pyrophosphatase activity"/>
    <property type="evidence" value="ECO:0007669"/>
    <property type="project" value="TreeGrafter"/>
</dbReference>
<evidence type="ECO:0000313" key="3">
    <source>
        <dbReference type="Proteomes" id="UP000237752"/>
    </source>
</evidence>
<dbReference type="InterPro" id="IPR050273">
    <property type="entry name" value="GppA/Ppx_hydrolase"/>
</dbReference>
<dbReference type="EMBL" id="PVUE01000007">
    <property type="protein sequence ID" value="PRZ41953.1"/>
    <property type="molecule type" value="Genomic_DNA"/>
</dbReference>
<dbReference type="Pfam" id="PF02541">
    <property type="entry name" value="Ppx-GppA"/>
    <property type="match status" value="1"/>
</dbReference>
<dbReference type="SUPFAM" id="SSF53067">
    <property type="entry name" value="Actin-like ATPase domain"/>
    <property type="match status" value="2"/>
</dbReference>
<dbReference type="Proteomes" id="UP000237752">
    <property type="component" value="Unassembled WGS sequence"/>
</dbReference>
<dbReference type="RefSeq" id="WP_106348907.1">
    <property type="nucleotide sequence ID" value="NZ_PVUE01000007.1"/>
</dbReference>
<evidence type="ECO:0000313" key="2">
    <source>
        <dbReference type="EMBL" id="PRZ41953.1"/>
    </source>
</evidence>
<evidence type="ECO:0000259" key="1">
    <source>
        <dbReference type="Pfam" id="PF02541"/>
    </source>
</evidence>
<gene>
    <name evidence="2" type="ORF">CLV47_10780</name>
</gene>